<name>A0ABS4GWS0_9BACL</name>
<dbReference type="SMART" id="SM01329">
    <property type="entry name" value="Iso_dh"/>
    <property type="match status" value="1"/>
</dbReference>
<keyword evidence="5" id="KW-0520">NAD</keyword>
<comment type="caution">
    <text evidence="8">The sequence shown here is derived from an EMBL/GenBank/DDBJ whole genome shotgun (WGS) entry which is preliminary data.</text>
</comment>
<keyword evidence="6" id="KW-0464">Manganese</keyword>
<dbReference type="RefSeq" id="WP_209812699.1">
    <property type="nucleotide sequence ID" value="NZ_JAGGKT010000026.1"/>
</dbReference>
<evidence type="ECO:0000313" key="9">
    <source>
        <dbReference type="Proteomes" id="UP001519343"/>
    </source>
</evidence>
<dbReference type="Gene3D" id="3.40.718.10">
    <property type="entry name" value="Isopropylmalate Dehydrogenase"/>
    <property type="match status" value="1"/>
</dbReference>
<evidence type="ECO:0000313" key="8">
    <source>
        <dbReference type="EMBL" id="MBP1934712.1"/>
    </source>
</evidence>
<proteinExistence type="predicted"/>
<sequence>MKFHIAALPGDGVGQEIMTEGIKVLRAAEEIVTGFELDFEKFEVGANLYRKTGVALPDEAFKACQDSHAIYLGAIGLPEVREKTGPEVGGQVMFKLRFDLDLFAGVRPFKLYEGVESPLRNVEKIDFVVLRENIEGLFASYGGGTLVSDEVATDTVVITRKGTEKISDYAFQLALKRNGRVLDGKKVVTCVDKSNVFRSMAFFNKVFNQVADRYEGQVKRDHALIDAMTLWMVQQPQNYDVIVTENQFGDIISDLAASLVGGMGMAPSGDVGYNHGMFQPAHGSAPTIAGKGIANPFAMIISGAMMLDWLGDKHQNKSAKKAAILIEMAVSQTLKERVKTFDIGGTASTTEFADHVVAQMKKLANQVNTVS</sequence>
<dbReference type="EC" id="1.1.1.85" evidence="8"/>
<reference evidence="8 9" key="1">
    <citation type="submission" date="2021-03" db="EMBL/GenBank/DDBJ databases">
        <title>Genomic Encyclopedia of Type Strains, Phase IV (KMG-IV): sequencing the most valuable type-strain genomes for metagenomic binning, comparative biology and taxonomic classification.</title>
        <authorList>
            <person name="Goeker M."/>
        </authorList>
    </citation>
    <scope>NUCLEOTIDE SEQUENCE [LARGE SCALE GENOMIC DNA]</scope>
    <source>
        <strain evidence="8 9">DSM 24738</strain>
    </source>
</reference>
<dbReference type="GO" id="GO:0003862">
    <property type="term" value="F:3-isopropylmalate dehydrogenase activity"/>
    <property type="evidence" value="ECO:0007669"/>
    <property type="project" value="UniProtKB-EC"/>
</dbReference>
<dbReference type="Proteomes" id="UP001519343">
    <property type="component" value="Unassembled WGS sequence"/>
</dbReference>
<dbReference type="SUPFAM" id="SSF53659">
    <property type="entry name" value="Isocitrate/Isopropylmalate dehydrogenase-like"/>
    <property type="match status" value="1"/>
</dbReference>
<evidence type="ECO:0000256" key="6">
    <source>
        <dbReference type="ARBA" id="ARBA00023211"/>
    </source>
</evidence>
<evidence type="ECO:0000256" key="4">
    <source>
        <dbReference type="ARBA" id="ARBA00023002"/>
    </source>
</evidence>
<dbReference type="Pfam" id="PF00180">
    <property type="entry name" value="Iso_dh"/>
    <property type="match status" value="1"/>
</dbReference>
<feature type="domain" description="Isopropylmalate dehydrogenase-like" evidence="7">
    <location>
        <begin position="4"/>
        <end position="356"/>
    </location>
</feature>
<dbReference type="PANTHER" id="PTHR43275:SF1">
    <property type="entry name" value="D-MALATE DEHYDROGENASE [DECARBOXYLATING]"/>
    <property type="match status" value="1"/>
</dbReference>
<keyword evidence="4 8" id="KW-0560">Oxidoreductase</keyword>
<evidence type="ECO:0000256" key="2">
    <source>
        <dbReference type="ARBA" id="ARBA00001946"/>
    </source>
</evidence>
<evidence type="ECO:0000256" key="5">
    <source>
        <dbReference type="ARBA" id="ARBA00023027"/>
    </source>
</evidence>
<keyword evidence="3" id="KW-0479">Metal-binding</keyword>
<dbReference type="InterPro" id="IPR050501">
    <property type="entry name" value="ICDH/IPMDH"/>
</dbReference>
<comment type="cofactor">
    <cofactor evidence="1">
        <name>Mn(2+)</name>
        <dbReference type="ChEBI" id="CHEBI:29035"/>
    </cofactor>
</comment>
<gene>
    <name evidence="8" type="ORF">J2Z37_004732</name>
</gene>
<dbReference type="PANTHER" id="PTHR43275">
    <property type="entry name" value="D-MALATE DEHYDROGENASE [DECARBOXYLATING]"/>
    <property type="match status" value="1"/>
</dbReference>
<evidence type="ECO:0000259" key="7">
    <source>
        <dbReference type="SMART" id="SM01329"/>
    </source>
</evidence>
<dbReference type="EMBL" id="JAGGKT010000026">
    <property type="protein sequence ID" value="MBP1934712.1"/>
    <property type="molecule type" value="Genomic_DNA"/>
</dbReference>
<evidence type="ECO:0000256" key="3">
    <source>
        <dbReference type="ARBA" id="ARBA00022723"/>
    </source>
</evidence>
<dbReference type="InterPro" id="IPR024084">
    <property type="entry name" value="IsoPropMal-DH-like_dom"/>
</dbReference>
<comment type="cofactor">
    <cofactor evidence="2">
        <name>Mg(2+)</name>
        <dbReference type="ChEBI" id="CHEBI:18420"/>
    </cofactor>
</comment>
<organism evidence="8 9">
    <name type="scientific">Ammoniphilus resinae</name>
    <dbReference type="NCBI Taxonomy" id="861532"/>
    <lineage>
        <taxon>Bacteria</taxon>
        <taxon>Bacillati</taxon>
        <taxon>Bacillota</taxon>
        <taxon>Bacilli</taxon>
        <taxon>Bacillales</taxon>
        <taxon>Paenibacillaceae</taxon>
        <taxon>Aneurinibacillus group</taxon>
        <taxon>Ammoniphilus</taxon>
    </lineage>
</organism>
<protein>
    <submittedName>
        <fullName evidence="8">3-isopropylmalate dehydrogenase</fullName>
        <ecNumber evidence="8">1.1.1.85</ecNumber>
    </submittedName>
</protein>
<keyword evidence="9" id="KW-1185">Reference proteome</keyword>
<accession>A0ABS4GWS0</accession>
<evidence type="ECO:0000256" key="1">
    <source>
        <dbReference type="ARBA" id="ARBA00001936"/>
    </source>
</evidence>